<organism evidence="5">
    <name type="scientific">Panicum hallii</name>
    <dbReference type="NCBI Taxonomy" id="206008"/>
    <lineage>
        <taxon>Eukaryota</taxon>
        <taxon>Viridiplantae</taxon>
        <taxon>Streptophyta</taxon>
        <taxon>Embryophyta</taxon>
        <taxon>Tracheophyta</taxon>
        <taxon>Spermatophyta</taxon>
        <taxon>Magnoliopsida</taxon>
        <taxon>Liliopsida</taxon>
        <taxon>Poales</taxon>
        <taxon>Poaceae</taxon>
        <taxon>PACMAD clade</taxon>
        <taxon>Panicoideae</taxon>
        <taxon>Panicodae</taxon>
        <taxon>Paniceae</taxon>
        <taxon>Panicinae</taxon>
        <taxon>Panicum</taxon>
        <taxon>Panicum sect. Panicum</taxon>
    </lineage>
</organism>
<feature type="compositionally biased region" description="Pro residues" evidence="3">
    <location>
        <begin position="1"/>
        <end position="17"/>
    </location>
</feature>
<feature type="domain" description="Bromo" evidence="4">
    <location>
        <begin position="126"/>
        <end position="198"/>
    </location>
</feature>
<dbReference type="Gramene" id="PAN29434">
    <property type="protein sequence ID" value="PAN29434"/>
    <property type="gene ID" value="PAHAL_5G226100"/>
</dbReference>
<evidence type="ECO:0000259" key="4">
    <source>
        <dbReference type="PROSITE" id="PS50014"/>
    </source>
</evidence>
<feature type="region of interest" description="Disordered" evidence="3">
    <location>
        <begin position="1"/>
        <end position="106"/>
    </location>
</feature>
<dbReference type="AlphaFoldDB" id="A0A2S3HTE9"/>
<dbReference type="PROSITE" id="PS50014">
    <property type="entry name" value="BROMODOMAIN_2"/>
    <property type="match status" value="1"/>
</dbReference>
<feature type="compositionally biased region" description="Basic and acidic residues" evidence="3">
    <location>
        <begin position="289"/>
        <end position="299"/>
    </location>
</feature>
<keyword evidence="1 2" id="KW-0103">Bromodomain</keyword>
<gene>
    <name evidence="5" type="ORF">PAHAL_5G226100</name>
</gene>
<dbReference type="SMART" id="SM00297">
    <property type="entry name" value="BROMO"/>
    <property type="match status" value="1"/>
</dbReference>
<dbReference type="Proteomes" id="UP000243499">
    <property type="component" value="Chromosome 5"/>
</dbReference>
<dbReference type="InterPro" id="IPR036427">
    <property type="entry name" value="Bromodomain-like_sf"/>
</dbReference>
<reference evidence="5" key="1">
    <citation type="submission" date="2018-04" db="EMBL/GenBank/DDBJ databases">
        <title>WGS assembly of Panicum hallii.</title>
        <authorList>
            <person name="Lovell J."/>
            <person name="Jenkins J."/>
            <person name="Lowry D."/>
            <person name="Mamidi S."/>
            <person name="Sreedasyam A."/>
            <person name="Weng X."/>
            <person name="Barry K."/>
            <person name="Bonette J."/>
            <person name="Campitelli B."/>
            <person name="Daum C."/>
            <person name="Gordon S."/>
            <person name="Gould B."/>
            <person name="Lipzen A."/>
            <person name="Macqueen A."/>
            <person name="Palacio-Mejia J."/>
            <person name="Plott C."/>
            <person name="Shakirov E."/>
            <person name="Shu S."/>
            <person name="Yoshinaga Y."/>
            <person name="Zane M."/>
            <person name="Rokhsar D."/>
            <person name="Grimwood J."/>
            <person name="Schmutz J."/>
            <person name="Juenger T."/>
        </authorList>
    </citation>
    <scope>NUCLEOTIDE SEQUENCE [LARGE SCALE GENOMIC DNA]</scope>
    <source>
        <strain evidence="5">FIL2</strain>
    </source>
</reference>
<feature type="compositionally biased region" description="Pro residues" evidence="3">
    <location>
        <begin position="64"/>
        <end position="77"/>
    </location>
</feature>
<feature type="compositionally biased region" description="Basic and acidic residues" evidence="3">
    <location>
        <begin position="307"/>
        <end position="317"/>
    </location>
</feature>
<dbReference type="PANTHER" id="PTHR45926">
    <property type="entry name" value="OSJNBA0053K19.4 PROTEIN"/>
    <property type="match status" value="1"/>
</dbReference>
<dbReference type="InterPro" id="IPR001487">
    <property type="entry name" value="Bromodomain"/>
</dbReference>
<evidence type="ECO:0000313" key="5">
    <source>
        <dbReference type="EMBL" id="PAN29434.1"/>
    </source>
</evidence>
<protein>
    <recommendedName>
        <fullName evidence="4">Bromo domain-containing protein</fullName>
    </recommendedName>
</protein>
<accession>A0A2S3HTE9</accession>
<dbReference type="EMBL" id="CM008050">
    <property type="protein sequence ID" value="PAN29434.1"/>
    <property type="molecule type" value="Genomic_DNA"/>
</dbReference>
<feature type="region of interest" description="Disordered" evidence="3">
    <location>
        <begin position="289"/>
        <end position="317"/>
    </location>
</feature>
<dbReference type="Gene3D" id="1.20.920.10">
    <property type="entry name" value="Bromodomain-like"/>
    <property type="match status" value="1"/>
</dbReference>
<dbReference type="SUPFAM" id="SSF47370">
    <property type="entry name" value="Bromodomain"/>
    <property type="match status" value="1"/>
</dbReference>
<dbReference type="PRINTS" id="PR00503">
    <property type="entry name" value="BROMODOMAIN"/>
</dbReference>
<name>A0A2S3HTE9_9POAL</name>
<sequence length="317" mass="34427">MKPQIPPMPRSKRPPPGFFNESGPPRRRTDADAPSSGGSAGGFPVGLESGAGGEIPLRPNLKPQNPPMPRPKRPPPGFSVQSRHKRRRTAADADAPSSGGGAEGAGRCCDLSRAFGRCRALLDDLLRHDDGWVFEAPVDARTLGLRDYYTVIADPMDLGTVLRRLERRRYADPSAFAADVRLTFGNAMSYNNQGDPVYESAAELSGIFEDGWASIQAELPPPLPTDAERKVNFNDDLKGLPVAAQRTVVGVLKDRGACLLEKKGKVEVDLGKVDAATLDELGRLVAKHRAADTDVDARSPRSRIHERRQSEEPTPKR</sequence>
<evidence type="ECO:0000256" key="2">
    <source>
        <dbReference type="PROSITE-ProRule" id="PRU00035"/>
    </source>
</evidence>
<dbReference type="Pfam" id="PF00439">
    <property type="entry name" value="Bromodomain"/>
    <property type="match status" value="1"/>
</dbReference>
<proteinExistence type="predicted"/>
<feature type="compositionally biased region" description="Gly residues" evidence="3">
    <location>
        <begin position="38"/>
        <end position="53"/>
    </location>
</feature>
<evidence type="ECO:0000256" key="3">
    <source>
        <dbReference type="SAM" id="MobiDB-lite"/>
    </source>
</evidence>
<evidence type="ECO:0000256" key="1">
    <source>
        <dbReference type="ARBA" id="ARBA00023117"/>
    </source>
</evidence>